<name>A0A385EGZ3_9CAUD</name>
<gene>
    <name evidence="1" type="ORF">vsip_53</name>
</gene>
<evidence type="ECO:0000313" key="1">
    <source>
        <dbReference type="EMBL" id="AXQ70238.1"/>
    </source>
</evidence>
<proteinExistence type="predicted"/>
<accession>A0A385EGZ3</accession>
<keyword evidence="2" id="KW-1185">Reference proteome</keyword>
<organism evidence="1">
    <name type="scientific">Salmonella virus VSiP</name>
    <dbReference type="NCBI Taxonomy" id="2301721"/>
    <lineage>
        <taxon>Viruses</taxon>
        <taxon>Duplodnaviria</taxon>
        <taxon>Heunggongvirae</taxon>
        <taxon>Uroviricota</taxon>
        <taxon>Caudoviricetes</taxon>
        <taxon>Sarkviridae</taxon>
        <taxon>Guernseyvirinae</taxon>
        <taxon>Cornellvirus</taxon>
        <taxon>Cornellvirus VSiP</taxon>
    </lineage>
</organism>
<reference evidence="1" key="1">
    <citation type="submission" date="2018-06" db="EMBL/GenBank/DDBJ databases">
        <title>Complete genome sequence of Salmonella Infantis bacteriophage VSiP.</title>
        <authorList>
            <person name="Volozhantsev N."/>
            <person name="Denisenko E."/>
            <person name="Verevkin V."/>
            <person name="Myakinina V."/>
            <person name="Kislichkina A."/>
            <person name="Krasilnikova V."/>
        </authorList>
    </citation>
    <scope>NUCLEOTIDE SEQUENCE [LARGE SCALE GENOMIC DNA]</scope>
</reference>
<evidence type="ECO:0000313" key="2">
    <source>
        <dbReference type="Proteomes" id="UP000262209"/>
    </source>
</evidence>
<dbReference type="Proteomes" id="UP000262209">
    <property type="component" value="Segment"/>
</dbReference>
<protein>
    <submittedName>
        <fullName evidence="1">Uncharacterized protein</fullName>
    </submittedName>
</protein>
<sequence length="83" mass="9243">MLAATCNHIISVVISVYANRGDREMAIDSKEYDRLCELTDELREAQQALFVAASTNDSMDAARRFVAAENAWEDFVNGLVDSK</sequence>
<dbReference type="EMBL" id="MH424444">
    <property type="protein sequence ID" value="AXQ70238.1"/>
    <property type="molecule type" value="Genomic_DNA"/>
</dbReference>